<evidence type="ECO:0000313" key="2">
    <source>
        <dbReference type="Proteomes" id="UP001595075"/>
    </source>
</evidence>
<organism evidence="1 2">
    <name type="scientific">Oculimacula yallundae</name>
    <dbReference type="NCBI Taxonomy" id="86028"/>
    <lineage>
        <taxon>Eukaryota</taxon>
        <taxon>Fungi</taxon>
        <taxon>Dikarya</taxon>
        <taxon>Ascomycota</taxon>
        <taxon>Pezizomycotina</taxon>
        <taxon>Leotiomycetes</taxon>
        <taxon>Helotiales</taxon>
        <taxon>Ploettnerulaceae</taxon>
        <taxon>Oculimacula</taxon>
    </lineage>
</organism>
<reference evidence="1 2" key="1">
    <citation type="journal article" date="2024" name="Commun. Biol.">
        <title>Comparative genomic analysis of thermophilic fungi reveals convergent evolutionary adaptations and gene losses.</title>
        <authorList>
            <person name="Steindorff A.S."/>
            <person name="Aguilar-Pontes M.V."/>
            <person name="Robinson A.J."/>
            <person name="Andreopoulos B."/>
            <person name="LaButti K."/>
            <person name="Kuo A."/>
            <person name="Mondo S."/>
            <person name="Riley R."/>
            <person name="Otillar R."/>
            <person name="Haridas S."/>
            <person name="Lipzen A."/>
            <person name="Grimwood J."/>
            <person name="Schmutz J."/>
            <person name="Clum A."/>
            <person name="Reid I.D."/>
            <person name="Moisan M.C."/>
            <person name="Butler G."/>
            <person name="Nguyen T.T.M."/>
            <person name="Dewar K."/>
            <person name="Conant G."/>
            <person name="Drula E."/>
            <person name="Henrissat B."/>
            <person name="Hansel C."/>
            <person name="Singer S."/>
            <person name="Hutchinson M.I."/>
            <person name="de Vries R.P."/>
            <person name="Natvig D.O."/>
            <person name="Powell A.J."/>
            <person name="Tsang A."/>
            <person name="Grigoriev I.V."/>
        </authorList>
    </citation>
    <scope>NUCLEOTIDE SEQUENCE [LARGE SCALE GENOMIC DNA]</scope>
    <source>
        <strain evidence="1 2">CBS 494.80</strain>
    </source>
</reference>
<protein>
    <submittedName>
        <fullName evidence="1">Uncharacterized protein</fullName>
    </submittedName>
</protein>
<keyword evidence="2" id="KW-1185">Reference proteome</keyword>
<proteinExistence type="predicted"/>
<evidence type="ECO:0000313" key="1">
    <source>
        <dbReference type="EMBL" id="KAL2073607.1"/>
    </source>
</evidence>
<name>A0ABR4CVJ7_9HELO</name>
<sequence length="67" mass="7726">MNQVEKLNIFTILLDRTHLSSYTKDILNLGAITLQISNIWPTETEQIRLGRGRFTILFQSVENLHGI</sequence>
<dbReference type="Proteomes" id="UP001595075">
    <property type="component" value="Unassembled WGS sequence"/>
</dbReference>
<comment type="caution">
    <text evidence="1">The sequence shown here is derived from an EMBL/GenBank/DDBJ whole genome shotgun (WGS) entry which is preliminary data.</text>
</comment>
<dbReference type="EMBL" id="JAZHXI010000003">
    <property type="protein sequence ID" value="KAL2073607.1"/>
    <property type="molecule type" value="Genomic_DNA"/>
</dbReference>
<gene>
    <name evidence="1" type="ORF">VTL71DRAFT_10933</name>
</gene>
<accession>A0ABR4CVJ7</accession>